<evidence type="ECO:0000313" key="1">
    <source>
        <dbReference type="EMBL" id="CPV62947.1"/>
    </source>
</evidence>
<reference evidence="1 2" key="1">
    <citation type="submission" date="2015-03" db="EMBL/GenBank/DDBJ databases">
        <authorList>
            <person name="Murphy D."/>
        </authorList>
    </citation>
    <scope>NUCLEOTIDE SEQUENCE [LARGE SCALE GENOMIC DNA]</scope>
    <source>
        <strain evidence="1 2">PAP088</strain>
    </source>
</reference>
<dbReference type="InterPro" id="IPR021315">
    <property type="entry name" value="Gap/Sap"/>
</dbReference>
<name>A0A0U0ZQ05_9MYCO</name>
<proteinExistence type="predicted"/>
<dbReference type="AlphaFoldDB" id="A0A0U0ZQ05"/>
<dbReference type="EMBL" id="CSWP01000007">
    <property type="protein sequence ID" value="CPV62947.1"/>
    <property type="molecule type" value="Genomic_DNA"/>
</dbReference>
<protein>
    <submittedName>
        <fullName evidence="1">Protein of uncharacterized function (DUF2910)</fullName>
    </submittedName>
</protein>
<sequence length="59" mass="6463">MISASVAVPILAYVAAGHRLDDAMRRLRDWMDKNNAALMAAILIVIGVMVLYNGIHALR</sequence>
<organism evidence="1 2">
    <name type="scientific">Mycobacteroides abscessus</name>
    <dbReference type="NCBI Taxonomy" id="36809"/>
    <lineage>
        <taxon>Bacteria</taxon>
        <taxon>Bacillati</taxon>
        <taxon>Actinomycetota</taxon>
        <taxon>Actinomycetes</taxon>
        <taxon>Mycobacteriales</taxon>
        <taxon>Mycobacteriaceae</taxon>
        <taxon>Mycobacteroides</taxon>
    </lineage>
</organism>
<dbReference type="Proteomes" id="UP000045782">
    <property type="component" value="Unassembled WGS sequence"/>
</dbReference>
<evidence type="ECO:0000313" key="2">
    <source>
        <dbReference type="Proteomes" id="UP000045782"/>
    </source>
</evidence>
<gene>
    <name evidence="1" type="ORF">ERS075579_03518</name>
</gene>
<dbReference type="Pfam" id="PF11139">
    <property type="entry name" value="SfLAP"/>
    <property type="match status" value="1"/>
</dbReference>
<accession>A0A0U0ZQ05</accession>